<protein>
    <submittedName>
        <fullName evidence="1">Uncharacterized protein</fullName>
    </submittedName>
</protein>
<evidence type="ECO:0000313" key="1">
    <source>
        <dbReference type="EMBL" id="KAA8909735.1"/>
    </source>
</evidence>
<dbReference type="VEuPathDB" id="FungiDB:TRICI_004384"/>
<name>A0A642V183_9ASCO</name>
<comment type="caution">
    <text evidence="1">The sequence shown here is derived from an EMBL/GenBank/DDBJ whole genome shotgun (WGS) entry which is preliminary data.</text>
</comment>
<gene>
    <name evidence="1" type="ORF">TRICI_004384</name>
</gene>
<dbReference type="AlphaFoldDB" id="A0A642V183"/>
<sequence length="541" mass="62157">MVVLPLNEKERSTRVDLRQLRVAHEASHALRDVVALAHNRILENLTIPVFMDGAAGYFDPDKCCLVSSGIFTRSIKLVVELNCLFPQLVADAVCRLFENMLKMGIYNDVPYHPYRYISEDECRPTGRAPQSAAETRFLLRRCGGAGGGICGVVATAAAARLNSHTRIADMRTVERLREKLKAGVYLESAAALLRMPSTRRTYERLSGFFEIRYFRVGFRGLIGRHLEMSEYPLGGEVYDHDCGLDVHVPDRYLMFLRWMYAAACYDPDCPELSMDSRIPSLNQVVFGSDWSCYLTVRTMVEAYFHEIRLRRSESKLYHKFLQNTTCSSRKQYQDFVQELRLHKFHNTHPSSSSQNQHSHSHFLDREAATLYRTDSTTSTETTATDQPINGEFIAPSQIFYSKDLGLYSNTIDLPEFDTQRPYTILQNVPRTDPDYQILRTLCMLYDLPVTKNIQTRHRTWISALLERHPSIDLELAMATLDVYVVHSRVTPGILHHYAQSLQESFAQLTPFLPKLLTELANIDEWLDFPPLANERHFQIIR</sequence>
<evidence type="ECO:0000313" key="2">
    <source>
        <dbReference type="Proteomes" id="UP000761534"/>
    </source>
</evidence>
<accession>A0A642V183</accession>
<dbReference type="EMBL" id="SWFS01000334">
    <property type="protein sequence ID" value="KAA8909735.1"/>
    <property type="molecule type" value="Genomic_DNA"/>
</dbReference>
<keyword evidence="2" id="KW-1185">Reference proteome</keyword>
<reference evidence="1" key="1">
    <citation type="journal article" date="2019" name="G3 (Bethesda)">
        <title>Genome Assemblies of Two Rare Opportunistic Yeast Pathogens: Diutina rugosa (syn. Candida rugosa) and Trichomonascus ciferrii (syn. Candida ciferrii).</title>
        <authorList>
            <person name="Mixao V."/>
            <person name="Saus E."/>
            <person name="Hansen A.P."/>
            <person name="Lass-Florl C."/>
            <person name="Gabaldon T."/>
        </authorList>
    </citation>
    <scope>NUCLEOTIDE SEQUENCE</scope>
    <source>
        <strain evidence="1">CBS 4856</strain>
    </source>
</reference>
<proteinExistence type="predicted"/>
<organism evidence="1 2">
    <name type="scientific">Trichomonascus ciferrii</name>
    <dbReference type="NCBI Taxonomy" id="44093"/>
    <lineage>
        <taxon>Eukaryota</taxon>
        <taxon>Fungi</taxon>
        <taxon>Dikarya</taxon>
        <taxon>Ascomycota</taxon>
        <taxon>Saccharomycotina</taxon>
        <taxon>Dipodascomycetes</taxon>
        <taxon>Dipodascales</taxon>
        <taxon>Trichomonascaceae</taxon>
        <taxon>Trichomonascus</taxon>
        <taxon>Trichomonascus ciferrii complex</taxon>
    </lineage>
</organism>
<dbReference type="Proteomes" id="UP000761534">
    <property type="component" value="Unassembled WGS sequence"/>
</dbReference>